<dbReference type="RefSeq" id="WP_160202982.1">
    <property type="nucleotide sequence ID" value="NZ_QXWK01000031.1"/>
</dbReference>
<dbReference type="Pfam" id="PF00588">
    <property type="entry name" value="SpoU_methylase"/>
    <property type="match status" value="1"/>
</dbReference>
<keyword evidence="7" id="KW-1185">Reference proteome</keyword>
<feature type="region of interest" description="Disordered" evidence="4">
    <location>
        <begin position="1"/>
        <end position="46"/>
    </location>
</feature>
<reference evidence="6 7" key="1">
    <citation type="submission" date="2018-08" db="EMBL/GenBank/DDBJ databases">
        <title>Murine metabolic-syndrome-specific gut microbial biobank.</title>
        <authorList>
            <person name="Liu C."/>
        </authorList>
    </citation>
    <scope>NUCLEOTIDE SEQUENCE [LARGE SCALE GENOMIC DNA]</scope>
    <source>
        <strain evidence="6 7">28</strain>
    </source>
</reference>
<dbReference type="InterPro" id="IPR029064">
    <property type="entry name" value="Ribosomal_eL30-like_sf"/>
</dbReference>
<comment type="similarity">
    <text evidence="1">Belongs to the class IV-like SAM-binding methyltransferase superfamily. RNA methyltransferase TrmH family.</text>
</comment>
<name>A0A845QM32_9FIRM</name>
<dbReference type="InterPro" id="IPR029028">
    <property type="entry name" value="Alpha/beta_knot_MTases"/>
</dbReference>
<dbReference type="NCBIfam" id="TIGR00186">
    <property type="entry name" value="rRNA_methyl_3"/>
    <property type="match status" value="1"/>
</dbReference>
<feature type="domain" description="RNA 2-O ribose methyltransferase substrate binding" evidence="5">
    <location>
        <begin position="58"/>
        <end position="132"/>
    </location>
</feature>
<dbReference type="GO" id="GO:0032259">
    <property type="term" value="P:methylation"/>
    <property type="evidence" value="ECO:0007669"/>
    <property type="project" value="UniProtKB-KW"/>
</dbReference>
<dbReference type="EMBL" id="QXWK01000031">
    <property type="protein sequence ID" value="NBH62696.1"/>
    <property type="molecule type" value="Genomic_DNA"/>
</dbReference>
<evidence type="ECO:0000259" key="5">
    <source>
        <dbReference type="SMART" id="SM00967"/>
    </source>
</evidence>
<evidence type="ECO:0000256" key="2">
    <source>
        <dbReference type="ARBA" id="ARBA00022603"/>
    </source>
</evidence>
<dbReference type="InterPro" id="IPR029026">
    <property type="entry name" value="tRNA_m1G_MTases_N"/>
</dbReference>
<dbReference type="GO" id="GO:0003723">
    <property type="term" value="F:RNA binding"/>
    <property type="evidence" value="ECO:0007669"/>
    <property type="project" value="InterPro"/>
</dbReference>
<sequence length="297" mass="32011">MAKNKRDWASINARKGKAYRAPEEAKASRRSERNTKSAGTKTRQGEEKFWQAELPAGAILGRNPVIEALRNDREMEKILVGKGAEGSIAKIIAMAKEKAIPIYQSDKQTLDRIAGGAPHQGVIAYASAYHYSEMEDIYAKAEAAGEQPLIVILDNLEDPHNLGAIMRSAECAGAHGVIIPKRRSCGLTETVAKSSAGAVEYMPCVKVANIGQAIDALKEDGFWIAACDMDGVTYYQQDLTGKLAIVIGSEGAGISPLVKKKCDFTVSMPMVGNITSLNASNAAAVLLYEVRRQRDGK</sequence>
<dbReference type="AlphaFoldDB" id="A0A845QM32"/>
<evidence type="ECO:0000256" key="3">
    <source>
        <dbReference type="ARBA" id="ARBA00022679"/>
    </source>
</evidence>
<dbReference type="SMART" id="SM00967">
    <property type="entry name" value="SpoU_sub_bind"/>
    <property type="match status" value="1"/>
</dbReference>
<dbReference type="Gene3D" id="3.40.1280.10">
    <property type="match status" value="1"/>
</dbReference>
<dbReference type="SUPFAM" id="SSF55315">
    <property type="entry name" value="L30e-like"/>
    <property type="match status" value="1"/>
</dbReference>
<dbReference type="SUPFAM" id="SSF75217">
    <property type="entry name" value="alpha/beta knot"/>
    <property type="match status" value="1"/>
</dbReference>
<dbReference type="GO" id="GO:0005829">
    <property type="term" value="C:cytosol"/>
    <property type="evidence" value="ECO:0007669"/>
    <property type="project" value="TreeGrafter"/>
</dbReference>
<evidence type="ECO:0000256" key="1">
    <source>
        <dbReference type="ARBA" id="ARBA00007228"/>
    </source>
</evidence>
<accession>A0A845QM32</accession>
<evidence type="ECO:0000256" key="4">
    <source>
        <dbReference type="SAM" id="MobiDB-lite"/>
    </source>
</evidence>
<dbReference type="FunFam" id="3.40.1280.10:FF:000008">
    <property type="entry name" value="Group 3 RNA methyltransferase TrmH"/>
    <property type="match status" value="1"/>
</dbReference>
<dbReference type="Proteomes" id="UP000446866">
    <property type="component" value="Unassembled WGS sequence"/>
</dbReference>
<protein>
    <submittedName>
        <fullName evidence="6">23S rRNA (Guanosine(2251)-2'-O)-methyltransferase RlmB</fullName>
    </submittedName>
</protein>
<organism evidence="6 7">
    <name type="scientific">Anaerotruncus colihominis</name>
    <dbReference type="NCBI Taxonomy" id="169435"/>
    <lineage>
        <taxon>Bacteria</taxon>
        <taxon>Bacillati</taxon>
        <taxon>Bacillota</taxon>
        <taxon>Clostridia</taxon>
        <taxon>Eubacteriales</taxon>
        <taxon>Oscillospiraceae</taxon>
        <taxon>Anaerotruncus</taxon>
    </lineage>
</organism>
<keyword evidence="3 6" id="KW-0808">Transferase</keyword>
<dbReference type="GO" id="GO:0006396">
    <property type="term" value="P:RNA processing"/>
    <property type="evidence" value="ECO:0007669"/>
    <property type="project" value="InterPro"/>
</dbReference>
<dbReference type="InterPro" id="IPR001537">
    <property type="entry name" value="SpoU_MeTrfase"/>
</dbReference>
<dbReference type="Gene3D" id="3.30.1330.30">
    <property type="match status" value="1"/>
</dbReference>
<dbReference type="Pfam" id="PF08032">
    <property type="entry name" value="SpoU_sub_bind"/>
    <property type="match status" value="1"/>
</dbReference>
<dbReference type="PANTHER" id="PTHR46429:SF1">
    <property type="entry name" value="23S RRNA (GUANOSINE-2'-O-)-METHYLTRANSFERASE RLMB"/>
    <property type="match status" value="1"/>
</dbReference>
<dbReference type="GO" id="GO:0008173">
    <property type="term" value="F:RNA methyltransferase activity"/>
    <property type="evidence" value="ECO:0007669"/>
    <property type="project" value="InterPro"/>
</dbReference>
<dbReference type="PANTHER" id="PTHR46429">
    <property type="entry name" value="23S RRNA (GUANOSINE-2'-O-)-METHYLTRANSFERASE RLMB"/>
    <property type="match status" value="1"/>
</dbReference>
<evidence type="ECO:0000313" key="7">
    <source>
        <dbReference type="Proteomes" id="UP000446866"/>
    </source>
</evidence>
<dbReference type="InterPro" id="IPR004441">
    <property type="entry name" value="rRNA_MeTrfase_TrmH"/>
</dbReference>
<dbReference type="CDD" id="cd18103">
    <property type="entry name" value="SpoU-like_RlmB"/>
    <property type="match status" value="1"/>
</dbReference>
<proteinExistence type="inferred from homology"/>
<dbReference type="InterPro" id="IPR013123">
    <property type="entry name" value="SpoU_subst-bd"/>
</dbReference>
<feature type="compositionally biased region" description="Basic and acidic residues" evidence="4">
    <location>
        <begin position="20"/>
        <end position="35"/>
    </location>
</feature>
<comment type="caution">
    <text evidence="6">The sequence shown here is derived from an EMBL/GenBank/DDBJ whole genome shotgun (WGS) entry which is preliminary data.</text>
</comment>
<evidence type="ECO:0000313" key="6">
    <source>
        <dbReference type="EMBL" id="NBH62696.1"/>
    </source>
</evidence>
<gene>
    <name evidence="6" type="primary">rlmB</name>
    <name evidence="6" type="ORF">D0435_13655</name>
</gene>
<keyword evidence="2 6" id="KW-0489">Methyltransferase</keyword>